<feature type="compositionally biased region" description="Low complexity" evidence="1">
    <location>
        <begin position="659"/>
        <end position="672"/>
    </location>
</feature>
<dbReference type="InterPro" id="IPR051425">
    <property type="entry name" value="Formin_Homology"/>
</dbReference>
<name>A0A8B9R509_ANAPL</name>
<dbReference type="Pfam" id="PF02181">
    <property type="entry name" value="FH2"/>
    <property type="match status" value="1"/>
</dbReference>
<feature type="compositionally biased region" description="Polar residues" evidence="1">
    <location>
        <begin position="218"/>
        <end position="227"/>
    </location>
</feature>
<proteinExistence type="predicted"/>
<dbReference type="SMART" id="SM00498">
    <property type="entry name" value="FH2"/>
    <property type="match status" value="1"/>
</dbReference>
<dbReference type="PROSITE" id="PS51444">
    <property type="entry name" value="FH2"/>
    <property type="match status" value="1"/>
</dbReference>
<evidence type="ECO:0000259" key="3">
    <source>
        <dbReference type="PROSITE" id="PS51444"/>
    </source>
</evidence>
<reference evidence="4" key="1">
    <citation type="submission" date="2019-08" db="EMBL/GenBank/DDBJ databases">
        <title>Three high-quality genomes provides insights into domestication of ducks.</title>
        <authorList>
            <person name="Hou Z.C."/>
            <person name="Zhu F."/>
            <person name="Yin Z.T."/>
            <person name="Zhang F."/>
        </authorList>
    </citation>
    <scope>NUCLEOTIDE SEQUENCE [LARGE SCALE GENOMIC DNA]</scope>
</reference>
<dbReference type="CDD" id="cd07355">
    <property type="entry name" value="HN_L-delphilin-R2_like"/>
    <property type="match status" value="1"/>
</dbReference>
<dbReference type="InterPro" id="IPR015425">
    <property type="entry name" value="FH2_Formin"/>
</dbReference>
<feature type="region of interest" description="Disordered" evidence="1">
    <location>
        <begin position="459"/>
        <end position="481"/>
    </location>
</feature>
<dbReference type="CDD" id="cd22541">
    <property type="entry name" value="SP5_N"/>
    <property type="match status" value="1"/>
</dbReference>
<dbReference type="SUPFAM" id="SSF101447">
    <property type="entry name" value="Formin homology 2 domain (FH2 domain)"/>
    <property type="match status" value="1"/>
</dbReference>
<feature type="domain" description="PDZ" evidence="2">
    <location>
        <begin position="235"/>
        <end position="312"/>
    </location>
</feature>
<dbReference type="Pfam" id="PF00595">
    <property type="entry name" value="PDZ"/>
    <property type="match status" value="1"/>
</dbReference>
<dbReference type="InterPro" id="IPR042201">
    <property type="entry name" value="FH2_Formin_sf"/>
</dbReference>
<dbReference type="SUPFAM" id="SSF50156">
    <property type="entry name" value="PDZ domain-like"/>
    <property type="match status" value="2"/>
</dbReference>
<feature type="domain" description="FH2" evidence="3">
    <location>
        <begin position="753"/>
        <end position="1140"/>
    </location>
</feature>
<reference evidence="4" key="3">
    <citation type="submission" date="2025-09" db="UniProtKB">
        <authorList>
            <consortium name="Ensembl"/>
        </authorList>
    </citation>
    <scope>IDENTIFICATION</scope>
</reference>
<dbReference type="Gene3D" id="2.30.42.10">
    <property type="match status" value="2"/>
</dbReference>
<feature type="region of interest" description="Disordered" evidence="1">
    <location>
        <begin position="561"/>
        <end position="593"/>
    </location>
</feature>
<organism evidence="4 5">
    <name type="scientific">Anas platyrhynchos</name>
    <name type="common">Mallard</name>
    <name type="synonym">Anas boschas</name>
    <dbReference type="NCBI Taxonomy" id="8839"/>
    <lineage>
        <taxon>Eukaryota</taxon>
        <taxon>Metazoa</taxon>
        <taxon>Chordata</taxon>
        <taxon>Craniata</taxon>
        <taxon>Vertebrata</taxon>
        <taxon>Euteleostomi</taxon>
        <taxon>Archelosauria</taxon>
        <taxon>Archosauria</taxon>
        <taxon>Dinosauria</taxon>
        <taxon>Saurischia</taxon>
        <taxon>Theropoda</taxon>
        <taxon>Coelurosauria</taxon>
        <taxon>Aves</taxon>
        <taxon>Neognathae</taxon>
        <taxon>Galloanserae</taxon>
        <taxon>Anseriformes</taxon>
        <taxon>Anatidae</taxon>
        <taxon>Anatinae</taxon>
        <taxon>Anas</taxon>
    </lineage>
</organism>
<dbReference type="PANTHER" id="PTHR45725">
    <property type="entry name" value="FORMIN HOMOLOGY 2 FAMILY MEMBER"/>
    <property type="match status" value="1"/>
</dbReference>
<dbReference type="Proteomes" id="UP000694400">
    <property type="component" value="Chromosome 15"/>
</dbReference>
<feature type="domain" description="PDZ" evidence="2">
    <location>
        <begin position="1"/>
        <end position="51"/>
    </location>
</feature>
<dbReference type="Gene3D" id="1.20.1160.20">
    <property type="match status" value="2"/>
</dbReference>
<sequence>MPATNEGWPEAFGFSIGCPPRVASVAPGSPAAACGIAPGDVVLEVDGVPVRCPAAAAALVASCGGRALRLGLLRPQRDLGHSTDAVRQERKQKAREFSKKVDDILGEQPELKEKVFTVLKQYAGGQDPELCATATSTPILTPSLVLSARIFIPKKHRQRFDEVVSQSLISKLCRSKSQQHSNRLRRSRSEDHQERLLVSTRASSVPRSHEEASRSLRKSTSLITSNVPSGAARRTVRVYKGNKSFGFTLRGHAPVWIESVLPGSPAEKAALKAGDRILFLNGLDMRNCSHDKVVSMLQGSGAMPTLVVEEGIVNFSNDSDSADSPTASSALTSLQWVAEILPSSIKIQGRTFHQQLEHLLTPPERYTICKALESFFQHRNIDTLIVDVYPVLDTPAKQVIWQFIYQLLTYEEQEHCQQKIARFLGYKSLAGERRAPAVSPEPEAEERYRSSVRGASLCRGSLRTPRPEEGGAAGGWHGAAQGSRSLPAAPCPFPQMSAVYAELENRLLGSFASKMGTAALHRASPPAPEPARTAGSRKSGVPLSWPSDPLASQQCYYRLHSSMPSPSSTESNPYVSLDSSPAPSPRHRQYPLSPLSRRKKLFTFSRPPRSRDTDRFLDALSEQLGHRVTIVDDFLTPENDYEEMSFHDDQGSYVTNDVSSSEYISSSDEGSSLTYSTLSDHIPPPPLSPPPPPPPLQFHDPQAIPAKAEATKASVSPAPKSLISHLHPIPPPPPPPPPPPVPCAPPLHRGLLHRRSETNHMSVKRLRWEQVENSEGTIWGQLGEDSDYDKLSDMVKYLDLELHFGTQKPTKPTLLPETFKKKDVVEILSHKKAYNTSILIAHLKLSHMELRQILMTMETDRLEPSHIKQLLLYAPDGEEVQRFQSYKENPGKLSEPDQFVLQMLSVPEYKIRLRSLHFKTTLQEKTEEIKASYECICKASLELKSSKKLAKILEFVLAMGNYLNNGQPKTGKTTGFKINFLTELNTTKTVDGKSTFLHILAKSLSQHFPELLGFAKDLPTVPLAAKGNRTRASARDLHTTVSDIQVACHNMPATAEDRFAIVMTSFLESAQPAMRSLDDLQHKAMEEFGKVLSFFGEDSKMTTSGIFLRHFCRIHEQRALTDVQVGESQRSPRMTSPLAW</sequence>
<feature type="region of interest" description="Disordered" evidence="1">
    <location>
        <begin position="658"/>
        <end position="738"/>
    </location>
</feature>
<feature type="compositionally biased region" description="Low complexity" evidence="1">
    <location>
        <begin position="561"/>
        <end position="573"/>
    </location>
</feature>
<dbReference type="InterPro" id="IPR041489">
    <property type="entry name" value="PDZ_6"/>
</dbReference>
<dbReference type="Gene3D" id="1.20.58.2220">
    <property type="entry name" value="Formin, FH2 domain"/>
    <property type="match status" value="1"/>
</dbReference>
<dbReference type="SMART" id="SM00228">
    <property type="entry name" value="PDZ"/>
    <property type="match status" value="2"/>
</dbReference>
<dbReference type="Ensembl" id="ENSAPLT00020006693.1">
    <property type="protein sequence ID" value="ENSAPLP00020006226.1"/>
    <property type="gene ID" value="ENSAPLG00020004544.1"/>
</dbReference>
<feature type="compositionally biased region" description="Pro residues" evidence="1">
    <location>
        <begin position="682"/>
        <end position="696"/>
    </location>
</feature>
<evidence type="ECO:0000256" key="1">
    <source>
        <dbReference type="SAM" id="MobiDB-lite"/>
    </source>
</evidence>
<evidence type="ECO:0000313" key="4">
    <source>
        <dbReference type="Ensembl" id="ENSAPLP00020006226.1"/>
    </source>
</evidence>
<feature type="region of interest" description="Disordered" evidence="1">
    <location>
        <begin position="519"/>
        <end position="544"/>
    </location>
</feature>
<dbReference type="PROSITE" id="PS50106">
    <property type="entry name" value="PDZ"/>
    <property type="match status" value="2"/>
</dbReference>
<dbReference type="InterPro" id="IPR001478">
    <property type="entry name" value="PDZ"/>
</dbReference>
<accession>A0A8B9R509</accession>
<dbReference type="PANTHER" id="PTHR45725:SF3">
    <property type="entry name" value="DELPHILIN"/>
    <property type="match status" value="1"/>
</dbReference>
<feature type="compositionally biased region" description="Pro residues" evidence="1">
    <location>
        <begin position="728"/>
        <end position="738"/>
    </location>
</feature>
<dbReference type="CDD" id="cd06744">
    <property type="entry name" value="PDZ2_L-delphilin-like"/>
    <property type="match status" value="1"/>
</dbReference>
<feature type="region of interest" description="Disordered" evidence="1">
    <location>
        <begin position="175"/>
        <end position="227"/>
    </location>
</feature>
<dbReference type="Pfam" id="PF17820">
    <property type="entry name" value="PDZ_6"/>
    <property type="match status" value="1"/>
</dbReference>
<dbReference type="AlphaFoldDB" id="A0A8B9R509"/>
<protein>
    <submittedName>
        <fullName evidence="4">Grid2 interacting protein</fullName>
    </submittedName>
</protein>
<reference evidence="4" key="2">
    <citation type="submission" date="2025-08" db="UniProtKB">
        <authorList>
            <consortium name="Ensembl"/>
        </authorList>
    </citation>
    <scope>IDENTIFICATION</scope>
</reference>
<evidence type="ECO:0000259" key="2">
    <source>
        <dbReference type="PROSITE" id="PS50106"/>
    </source>
</evidence>
<evidence type="ECO:0000313" key="5">
    <source>
        <dbReference type="Proteomes" id="UP000694400"/>
    </source>
</evidence>
<dbReference type="InterPro" id="IPR036034">
    <property type="entry name" value="PDZ_sf"/>
</dbReference>